<evidence type="ECO:0000256" key="1">
    <source>
        <dbReference type="ARBA" id="ARBA00004141"/>
    </source>
</evidence>
<dbReference type="Proteomes" id="UP001386955">
    <property type="component" value="Unassembled WGS sequence"/>
</dbReference>
<gene>
    <name evidence="14" type="ORF">VNO78_17554</name>
</gene>
<keyword evidence="6 10" id="KW-1133">Transmembrane helix</keyword>
<dbReference type="GO" id="GO:1902600">
    <property type="term" value="P:proton transmembrane transport"/>
    <property type="evidence" value="ECO:0007669"/>
    <property type="project" value="InterPro"/>
</dbReference>
<dbReference type="AlphaFoldDB" id="A0AAN9SMV9"/>
<keyword evidence="8 10" id="KW-0472">Membrane</keyword>
<evidence type="ECO:0000256" key="3">
    <source>
        <dbReference type="ARBA" id="ARBA00022538"/>
    </source>
</evidence>
<dbReference type="PANTHER" id="PTHR32468:SF170">
    <property type="entry name" value="CATION_H+ EXCHANGER 3"/>
    <property type="match status" value="1"/>
</dbReference>
<evidence type="ECO:0000259" key="11">
    <source>
        <dbReference type="Pfam" id="PF00999"/>
    </source>
</evidence>
<feature type="transmembrane region" description="Helical" evidence="10">
    <location>
        <begin position="120"/>
        <end position="140"/>
    </location>
</feature>
<dbReference type="Pfam" id="PF23259">
    <property type="entry name" value="CHX17_C"/>
    <property type="match status" value="1"/>
</dbReference>
<evidence type="ECO:0000256" key="2">
    <source>
        <dbReference type="ARBA" id="ARBA00022448"/>
    </source>
</evidence>
<feature type="domain" description="Cation/H+ exchanger transmembrane" evidence="11">
    <location>
        <begin position="27"/>
        <end position="384"/>
    </location>
</feature>
<feature type="transmembrane region" description="Helical" evidence="10">
    <location>
        <begin position="225"/>
        <end position="256"/>
    </location>
</feature>
<evidence type="ECO:0000256" key="10">
    <source>
        <dbReference type="SAM" id="Phobius"/>
    </source>
</evidence>
<dbReference type="GO" id="GO:0012505">
    <property type="term" value="C:endomembrane system"/>
    <property type="evidence" value="ECO:0007669"/>
    <property type="project" value="TreeGrafter"/>
</dbReference>
<comment type="caution">
    <text evidence="14">The sequence shown here is derived from an EMBL/GenBank/DDBJ whole genome shotgun (WGS) entry which is preliminary data.</text>
</comment>
<sequence>MALNTSSIRTTSSEGAWQGDNPLSHALPLLIIQIILVLLVSRTLAFVLKPLRQPKVVAEIIVMGVELDLRAISRSGKQALSIAVAGISLPFVLAVGVTFVVRRGIPAESEKNNIGYLEHLIFLGVALSITAFPVLARILAELKLLTTRLGETAMAAAAFNDVAAWVLLALAVALAGQGHKGTLFTSLWVLLSGVAFVAFMMILVRPLMNRVASKCCHEHDVLPDTYICLTLAGVMLSGFVTDMIGIHSIFGGFIFGLTIPKESEFAIRLTRRVEDLVSTLLLPLYFASSGLKTDVTKLQNMLDWALLLLVTSAACVGKIFGTFVAALICTLPVRESLTLGVLMNTKGLVELIVLNIGREKKVLNDEMFTIMVLMAIFTTFITTPVVLAIYKPARIVKSRSEKPSRLADMEEKLRILACIHGPANIPSLINFIHSIRATNKSHLKLYVMQLTELTDTPSSMLMVQHSRKNGFPFLNPFQRGPMHHPIASAFQSYGEVGLVTVHHLTSISLLSTMHEDICHVAEKKRVAMIILPFHMRCAGEHEDLGPGWTQVNLRVLQNSPCSVALQVNLGGGTRYQHGAPTILPAKKRVCIIFIGGPHDRKVLELGTRIAAHPAISLVFVRFTSFREAQHEGESHNSSISTINFEKENELDEEEVNKFKSKCEGSVEFIEKNAVNIKEEVLSILKAKDYELVIVGKQQQLDSSALTMTNTDFHPEHAELGAIGDLFTSSSDGIACSLVVIHDKKLINPNDGALVKSARAKCAAISDTIYEI</sequence>
<dbReference type="GO" id="GO:0006813">
    <property type="term" value="P:potassium ion transport"/>
    <property type="evidence" value="ECO:0007669"/>
    <property type="project" value="UniProtKB-KW"/>
</dbReference>
<evidence type="ECO:0000256" key="5">
    <source>
        <dbReference type="ARBA" id="ARBA00022958"/>
    </source>
</evidence>
<dbReference type="EMBL" id="JAYMYS010000004">
    <property type="protein sequence ID" value="KAK7396503.1"/>
    <property type="molecule type" value="Genomic_DNA"/>
</dbReference>
<keyword evidence="7" id="KW-0406">Ion transport</keyword>
<feature type="transmembrane region" description="Helical" evidence="10">
    <location>
        <begin position="79"/>
        <end position="100"/>
    </location>
</feature>
<evidence type="ECO:0000259" key="13">
    <source>
        <dbReference type="Pfam" id="PF23259"/>
    </source>
</evidence>
<organism evidence="14 15">
    <name type="scientific">Psophocarpus tetragonolobus</name>
    <name type="common">Winged bean</name>
    <name type="synonym">Dolichos tetragonolobus</name>
    <dbReference type="NCBI Taxonomy" id="3891"/>
    <lineage>
        <taxon>Eukaryota</taxon>
        <taxon>Viridiplantae</taxon>
        <taxon>Streptophyta</taxon>
        <taxon>Embryophyta</taxon>
        <taxon>Tracheophyta</taxon>
        <taxon>Spermatophyta</taxon>
        <taxon>Magnoliopsida</taxon>
        <taxon>eudicotyledons</taxon>
        <taxon>Gunneridae</taxon>
        <taxon>Pentapetalae</taxon>
        <taxon>rosids</taxon>
        <taxon>fabids</taxon>
        <taxon>Fabales</taxon>
        <taxon>Fabaceae</taxon>
        <taxon>Papilionoideae</taxon>
        <taxon>50 kb inversion clade</taxon>
        <taxon>NPAAA clade</taxon>
        <taxon>indigoferoid/millettioid clade</taxon>
        <taxon>Phaseoleae</taxon>
        <taxon>Psophocarpus</taxon>
    </lineage>
</organism>
<keyword evidence="2" id="KW-0813">Transport</keyword>
<dbReference type="GO" id="GO:0015297">
    <property type="term" value="F:antiporter activity"/>
    <property type="evidence" value="ECO:0007669"/>
    <property type="project" value="InterPro"/>
</dbReference>
<feature type="domain" description="Cation/H(+) antiporter C-terminal" evidence="13">
    <location>
        <begin position="589"/>
        <end position="740"/>
    </location>
</feature>
<dbReference type="InterPro" id="IPR050794">
    <property type="entry name" value="CPA2_transporter"/>
</dbReference>
<evidence type="ECO:0000256" key="4">
    <source>
        <dbReference type="ARBA" id="ARBA00022692"/>
    </source>
</evidence>
<evidence type="ECO:0000256" key="7">
    <source>
        <dbReference type="ARBA" id="ARBA00023065"/>
    </source>
</evidence>
<feature type="transmembrane region" description="Helical" evidence="10">
    <location>
        <begin position="152"/>
        <end position="176"/>
    </location>
</feature>
<keyword evidence="4 10" id="KW-0812">Transmembrane</keyword>
<dbReference type="GO" id="GO:0006885">
    <property type="term" value="P:regulation of pH"/>
    <property type="evidence" value="ECO:0007669"/>
    <property type="project" value="TreeGrafter"/>
</dbReference>
<dbReference type="InterPro" id="IPR038770">
    <property type="entry name" value="Na+/solute_symporter_sf"/>
</dbReference>
<proteinExistence type="inferred from homology"/>
<feature type="transmembrane region" description="Helical" evidence="10">
    <location>
        <begin position="26"/>
        <end position="48"/>
    </location>
</feature>
<evidence type="ECO:0008006" key="16">
    <source>
        <dbReference type="Google" id="ProtNLM"/>
    </source>
</evidence>
<dbReference type="Gene3D" id="1.20.1530.20">
    <property type="match status" value="1"/>
</dbReference>
<feature type="transmembrane region" description="Helical" evidence="10">
    <location>
        <begin position="305"/>
        <end position="333"/>
    </location>
</feature>
<dbReference type="Pfam" id="PF00999">
    <property type="entry name" value="Na_H_Exchanger"/>
    <property type="match status" value="1"/>
</dbReference>
<evidence type="ECO:0000259" key="12">
    <source>
        <dbReference type="Pfam" id="PF23256"/>
    </source>
</evidence>
<keyword evidence="3" id="KW-0633">Potassium transport</keyword>
<reference evidence="14 15" key="1">
    <citation type="submission" date="2024-01" db="EMBL/GenBank/DDBJ databases">
        <title>The genomes of 5 underutilized Papilionoideae crops provide insights into root nodulation and disease resistanc.</title>
        <authorList>
            <person name="Jiang F."/>
        </authorList>
    </citation>
    <scope>NUCLEOTIDE SEQUENCE [LARGE SCALE GENOMIC DNA]</scope>
    <source>
        <strain evidence="14">DUOXIRENSHENG_FW03</strain>
        <tissue evidence="14">Leaves</tissue>
    </source>
</reference>
<name>A0AAN9SMV9_PSOTE</name>
<dbReference type="Pfam" id="PF23256">
    <property type="entry name" value="CHX17_2nd"/>
    <property type="match status" value="1"/>
</dbReference>
<evidence type="ECO:0000256" key="8">
    <source>
        <dbReference type="ARBA" id="ARBA00023136"/>
    </source>
</evidence>
<keyword evidence="15" id="KW-1185">Reference proteome</keyword>
<accession>A0AAN9SMV9</accession>
<comment type="similarity">
    <text evidence="9">Belongs to the monovalent cation:proton antiporter 2 (CPA2) transporter (TC 2.A.37) family. CHX (TC 2.A.37.4) subfamily.</text>
</comment>
<dbReference type="GO" id="GO:0016020">
    <property type="term" value="C:membrane"/>
    <property type="evidence" value="ECO:0007669"/>
    <property type="project" value="UniProtKB-SubCell"/>
</dbReference>
<evidence type="ECO:0000313" key="14">
    <source>
        <dbReference type="EMBL" id="KAK7396503.1"/>
    </source>
</evidence>
<evidence type="ECO:0000313" key="15">
    <source>
        <dbReference type="Proteomes" id="UP001386955"/>
    </source>
</evidence>
<evidence type="ECO:0000256" key="9">
    <source>
        <dbReference type="ARBA" id="ARBA00038341"/>
    </source>
</evidence>
<feature type="transmembrane region" description="Helical" evidence="10">
    <location>
        <begin position="182"/>
        <end position="204"/>
    </location>
</feature>
<dbReference type="InterPro" id="IPR057290">
    <property type="entry name" value="CHX17_C"/>
</dbReference>
<dbReference type="InterPro" id="IPR057291">
    <property type="entry name" value="CHX17_2nd"/>
</dbReference>
<feature type="transmembrane region" description="Helical" evidence="10">
    <location>
        <begin position="367"/>
        <end position="390"/>
    </location>
</feature>
<protein>
    <recommendedName>
        <fullName evidence="16">Cation/H+ exchanger domain-containing protein</fullName>
    </recommendedName>
</protein>
<feature type="domain" description="Cation/H(+) antiporter central" evidence="12">
    <location>
        <begin position="442"/>
        <end position="576"/>
    </location>
</feature>
<dbReference type="InterPro" id="IPR006153">
    <property type="entry name" value="Cation/H_exchanger_TM"/>
</dbReference>
<keyword evidence="5" id="KW-0630">Potassium</keyword>
<comment type="subcellular location">
    <subcellularLocation>
        <location evidence="1">Membrane</location>
        <topology evidence="1">Multi-pass membrane protein</topology>
    </subcellularLocation>
</comment>
<evidence type="ECO:0000256" key="6">
    <source>
        <dbReference type="ARBA" id="ARBA00022989"/>
    </source>
</evidence>
<dbReference type="PANTHER" id="PTHR32468">
    <property type="entry name" value="CATION/H + ANTIPORTER"/>
    <property type="match status" value="1"/>
</dbReference>